<accession>A0A8H7Y4W9</accession>
<proteinExistence type="predicted"/>
<protein>
    <submittedName>
        <fullName evidence="1">Uncharacterized protein</fullName>
    </submittedName>
</protein>
<gene>
    <name evidence="1" type="ORF">JR316_003295</name>
</gene>
<organism evidence="1">
    <name type="scientific">Psilocybe cubensis</name>
    <name type="common">Psychedelic mushroom</name>
    <name type="synonym">Stropharia cubensis</name>
    <dbReference type="NCBI Taxonomy" id="181762"/>
    <lineage>
        <taxon>Eukaryota</taxon>
        <taxon>Fungi</taxon>
        <taxon>Dikarya</taxon>
        <taxon>Basidiomycota</taxon>
        <taxon>Agaricomycotina</taxon>
        <taxon>Agaricomycetes</taxon>
        <taxon>Agaricomycetidae</taxon>
        <taxon>Agaricales</taxon>
        <taxon>Agaricineae</taxon>
        <taxon>Strophariaceae</taxon>
        <taxon>Psilocybe</taxon>
    </lineage>
</organism>
<sequence length="152" mass="17412">MESVATSSLQIPLDVFLAERLKTLPVNSETIDDHMVVNGEITSPEIEKLNNELFGPEPKQWGDIPNFNNQRERSLDILIEEHVDYGENNEDLYNGYYDDHYVDRQIPIETIPSRNDNNSTVDRLEKKEFPYCPDCKGKGTEKPKKGKEAITA</sequence>
<reference evidence="1" key="1">
    <citation type="submission" date="2021-02" db="EMBL/GenBank/DDBJ databases">
        <title>Psilocybe cubensis genome.</title>
        <authorList>
            <person name="Mckernan K.J."/>
            <person name="Crawford S."/>
            <person name="Trippe A."/>
            <person name="Kane L.T."/>
            <person name="Mclaughlin S."/>
        </authorList>
    </citation>
    <scope>NUCLEOTIDE SEQUENCE [LARGE SCALE GENOMIC DNA]</scope>
    <source>
        <strain evidence="1">MGC-MH-2018</strain>
    </source>
</reference>
<evidence type="ECO:0000313" key="1">
    <source>
        <dbReference type="EMBL" id="KAG5171210.1"/>
    </source>
</evidence>
<dbReference type="EMBL" id="JAFIQS010000003">
    <property type="protein sequence ID" value="KAG5171210.1"/>
    <property type="molecule type" value="Genomic_DNA"/>
</dbReference>
<name>A0A8H7Y4W9_PSICU</name>
<dbReference type="AlphaFoldDB" id="A0A8H7Y4W9"/>
<comment type="caution">
    <text evidence="1">The sequence shown here is derived from an EMBL/GenBank/DDBJ whole genome shotgun (WGS) entry which is preliminary data.</text>
</comment>